<comment type="caution">
    <text evidence="1">The sequence shown here is derived from an EMBL/GenBank/DDBJ whole genome shotgun (WGS) entry which is preliminary data.</text>
</comment>
<protein>
    <submittedName>
        <fullName evidence="1">Uncharacterized protein</fullName>
    </submittedName>
</protein>
<dbReference type="AlphaFoldDB" id="D9PHY4"/>
<evidence type="ECO:0000313" key="1">
    <source>
        <dbReference type="EMBL" id="EFK96831.1"/>
    </source>
</evidence>
<proteinExistence type="predicted"/>
<name>D9PHY4_9ZZZZ</name>
<reference evidence="1" key="1">
    <citation type="submission" date="2010-07" db="EMBL/GenBank/DDBJ databases">
        <authorList>
            <consortium name="CONSOLIDER consortium CSD2007-00005"/>
            <person name="Guazzaroni M.-E."/>
            <person name="Richter M."/>
            <person name="Garcia-Salamanca A."/>
            <person name="Yarza P."/>
            <person name="Ferrer M."/>
        </authorList>
    </citation>
    <scope>NUCLEOTIDE SEQUENCE</scope>
</reference>
<organism evidence="1">
    <name type="scientific">sediment metagenome</name>
    <dbReference type="NCBI Taxonomy" id="749907"/>
    <lineage>
        <taxon>unclassified sequences</taxon>
        <taxon>metagenomes</taxon>
        <taxon>ecological metagenomes</taxon>
    </lineage>
</organism>
<reference evidence="1" key="2">
    <citation type="journal article" date="2011" name="Microb. Ecol.">
        <title>Taxonomic and Functional Metagenomic Profiling of the Microbial Community in the Anoxic Sediment of a Sub-saline Shallow Lake (Laguna de Carrizo, Central Spain).</title>
        <authorList>
            <person name="Ferrer M."/>
            <person name="Guazzaroni M.E."/>
            <person name="Richter M."/>
            <person name="Garcia-Salamanca A."/>
            <person name="Yarza P."/>
            <person name="Suarez-Suarez A."/>
            <person name="Solano J."/>
            <person name="Alcaide M."/>
            <person name="van Dillewijn P."/>
            <person name="Molina-Henares M.A."/>
            <person name="Lopez-Cortes N."/>
            <person name="Al-Ramahi Y."/>
            <person name="Guerrero C."/>
            <person name="Acosta A."/>
            <person name="de Eugenio L.I."/>
            <person name="Martinez V."/>
            <person name="Marques S."/>
            <person name="Rojo F."/>
            <person name="Santero E."/>
            <person name="Genilloud O."/>
            <person name="Perez-Perez J."/>
            <person name="Rossello-Mora R."/>
            <person name="Ramos J.L."/>
        </authorList>
    </citation>
    <scope>NUCLEOTIDE SEQUENCE</scope>
</reference>
<sequence length="93" mass="10727">MTRLHINIKEADKAVIVFNLLKKLPFVEIEKTDEEEDIHVDLKDSLVNSSGPCGIWKDSSNADEWFEECERLMDKAQGDSKGKKWTRADLYDV</sequence>
<dbReference type="EMBL" id="ADZX01000397">
    <property type="protein sequence ID" value="EFK96831.1"/>
    <property type="molecule type" value="Genomic_DNA"/>
</dbReference>
<accession>D9PHY4</accession>
<gene>
    <name evidence="1" type="ORF">LDC_1138</name>
</gene>